<dbReference type="EMBL" id="JAXQNN010000002">
    <property type="protein sequence ID" value="MDZ5712035.1"/>
    <property type="molecule type" value="Genomic_DNA"/>
</dbReference>
<protein>
    <submittedName>
        <fullName evidence="2">Metallophosphoesterase family protein</fullName>
    </submittedName>
</protein>
<organism evidence="2 3">
    <name type="scientific">Jeotgalibacillus haloalkalitolerans</name>
    <dbReference type="NCBI Taxonomy" id="3104292"/>
    <lineage>
        <taxon>Bacteria</taxon>
        <taxon>Bacillati</taxon>
        <taxon>Bacillota</taxon>
        <taxon>Bacilli</taxon>
        <taxon>Bacillales</taxon>
        <taxon>Caryophanaceae</taxon>
        <taxon>Jeotgalibacillus</taxon>
    </lineage>
</organism>
<evidence type="ECO:0000313" key="3">
    <source>
        <dbReference type="Proteomes" id="UP001292084"/>
    </source>
</evidence>
<reference evidence="2 3" key="1">
    <citation type="submission" date="2023-12" db="EMBL/GenBank/DDBJ databases">
        <title>Jeotgalibacillus haloalkaliphilus sp. nov., a novel salt-tolerant bacteria, isolated from the estuary of the Fenhe River into the Yellow River.</title>
        <authorList>
            <person name="Li Y."/>
        </authorList>
    </citation>
    <scope>NUCLEOTIDE SEQUENCE [LARGE SCALE GENOMIC DNA]</scope>
    <source>
        <strain evidence="2 3">HH7-29</strain>
    </source>
</reference>
<dbReference type="PANTHER" id="PTHR31302">
    <property type="entry name" value="TRANSMEMBRANE PROTEIN WITH METALLOPHOSPHOESTERASE DOMAIN-RELATED"/>
    <property type="match status" value="1"/>
</dbReference>
<keyword evidence="3" id="KW-1185">Reference proteome</keyword>
<dbReference type="RefSeq" id="WP_322421029.1">
    <property type="nucleotide sequence ID" value="NZ_JAXQNN010000002.1"/>
</dbReference>
<dbReference type="InterPro" id="IPR004843">
    <property type="entry name" value="Calcineurin-like_PHP"/>
</dbReference>
<proteinExistence type="predicted"/>
<gene>
    <name evidence="2" type="ORF">UFB30_07330</name>
</gene>
<dbReference type="InterPro" id="IPR051158">
    <property type="entry name" value="Metallophosphoesterase_sf"/>
</dbReference>
<sequence>MKYLYAGIVFCISMVLYMIKRAFENNLVTHEIKLRETPMYNPLKILFISDIHRRKINAGWFSSLPEVDLVLIGGDITEKGVPFERVKRNAALLSNAGEAYFVFGNNDEEIDKEQLISILKNEGIRILENDSAVLENHNHIVLAGIGDINYLKDDLDKTFSGIEHEEVILLSHDPRVTGKLMHTPYQNQTKLILCGHTHGGQIRIFGFGPYEKGRVIKHHHYTQLISNGYGTTLLPMRLGAKSEVHLIHIC</sequence>
<dbReference type="PANTHER" id="PTHR31302:SF32">
    <property type="entry name" value="PHOSPHOESTERASE"/>
    <property type="match status" value="1"/>
</dbReference>
<dbReference type="Pfam" id="PF00149">
    <property type="entry name" value="Metallophos"/>
    <property type="match status" value="1"/>
</dbReference>
<name>A0ABU5KMU7_9BACL</name>
<dbReference type="InterPro" id="IPR029052">
    <property type="entry name" value="Metallo-depent_PP-like"/>
</dbReference>
<dbReference type="Proteomes" id="UP001292084">
    <property type="component" value="Unassembled WGS sequence"/>
</dbReference>
<dbReference type="SUPFAM" id="SSF56300">
    <property type="entry name" value="Metallo-dependent phosphatases"/>
    <property type="match status" value="1"/>
</dbReference>
<accession>A0ABU5KMU7</accession>
<dbReference type="Gene3D" id="3.60.21.10">
    <property type="match status" value="1"/>
</dbReference>
<evidence type="ECO:0000313" key="2">
    <source>
        <dbReference type="EMBL" id="MDZ5712035.1"/>
    </source>
</evidence>
<feature type="domain" description="Calcineurin-like phosphoesterase" evidence="1">
    <location>
        <begin position="43"/>
        <end position="199"/>
    </location>
</feature>
<evidence type="ECO:0000259" key="1">
    <source>
        <dbReference type="Pfam" id="PF00149"/>
    </source>
</evidence>
<comment type="caution">
    <text evidence="2">The sequence shown here is derived from an EMBL/GenBank/DDBJ whole genome shotgun (WGS) entry which is preliminary data.</text>
</comment>